<dbReference type="RefSeq" id="WP_308702575.1">
    <property type="nucleotide sequence ID" value="NZ_AP027463.1"/>
</dbReference>
<reference evidence="2 3" key="1">
    <citation type="journal article" date="2023" name="Int. J. Syst. Evol. Microbiol.">
        <title>Lactiplantibacillus brownii sp. nov., a novel psychrotolerant species isolated from sauerkraut.</title>
        <authorList>
            <person name="Heng Y.C."/>
            <person name="Silvaraju S."/>
            <person name="Lee J.K.Y."/>
            <person name="Kittelmann S."/>
        </authorList>
    </citation>
    <scope>NUCLEOTIDE SEQUENCE [LARGE SCALE GENOMIC DNA]</scope>
    <source>
        <strain evidence="2 3">WILCCON 0030</strain>
    </source>
</reference>
<protein>
    <submittedName>
        <fullName evidence="2">Agmatine deiminase family protein</fullName>
    </submittedName>
</protein>
<comment type="caution">
    <text evidence="2">The sequence shown here is derived from an EMBL/GenBank/DDBJ whole genome shotgun (WGS) entry which is preliminary data.</text>
</comment>
<proteinExistence type="predicted"/>
<sequence length="342" mass="38613">MNNDYFPKETARHEGTWLTWPHRYTYGRAYRNEIEPIWIAMTAALSHGEKVHIIAYNVKEQKRITQLLTRAKVDLRQVDFTIAKSDDVWSRDTGPIFVRQANGQLTIADFGFNGWGGKTAYHRDNDIPKAIAKATGIPRVSVPDFVLEGGSVELDGHGTALLCKSSVLNDNRNPGMSKAEAEAEMTKYLGATNFIWLDGVKGEDITDAHIDGMARLLDTRTILTVSKHDFLQLYEGINPKDYDRLHHATNAKGDPYRVVDLPMTAKNVRGLDYQGSYLNYYVGNEVVLVPTYHDKNDRVALQILSQLYPQRKIVGIDVTALYQYGGMLHCVTQQQPEALNRE</sequence>
<dbReference type="PANTHER" id="PTHR31377:SF0">
    <property type="entry name" value="AGMATINE DEIMINASE-RELATED"/>
    <property type="match status" value="1"/>
</dbReference>
<accession>A0ABU1A7B6</accession>
<dbReference type="InterPro" id="IPR007466">
    <property type="entry name" value="Peptidyl-Arg-deiminase_porph"/>
</dbReference>
<organism evidence="2 3">
    <name type="scientific">Lactiplantibacillus brownii</name>
    <dbReference type="NCBI Taxonomy" id="3069269"/>
    <lineage>
        <taxon>Bacteria</taxon>
        <taxon>Bacillati</taxon>
        <taxon>Bacillota</taxon>
        <taxon>Bacilli</taxon>
        <taxon>Lactobacillales</taxon>
        <taxon>Lactobacillaceae</taxon>
        <taxon>Lactiplantibacillus</taxon>
    </lineage>
</organism>
<dbReference type="SUPFAM" id="SSF55909">
    <property type="entry name" value="Pentein"/>
    <property type="match status" value="1"/>
</dbReference>
<dbReference type="Gene3D" id="3.75.10.10">
    <property type="entry name" value="L-arginine/glycine Amidinotransferase, Chain A"/>
    <property type="match status" value="1"/>
</dbReference>
<evidence type="ECO:0000256" key="1">
    <source>
        <dbReference type="ARBA" id="ARBA00022801"/>
    </source>
</evidence>
<evidence type="ECO:0000313" key="3">
    <source>
        <dbReference type="Proteomes" id="UP001227831"/>
    </source>
</evidence>
<evidence type="ECO:0000313" key="2">
    <source>
        <dbReference type="EMBL" id="MDQ7936763.1"/>
    </source>
</evidence>
<dbReference type="EMBL" id="JAVCWF010000001">
    <property type="protein sequence ID" value="MDQ7936763.1"/>
    <property type="molecule type" value="Genomic_DNA"/>
</dbReference>
<name>A0ABU1A7B6_9LACO</name>
<dbReference type="Pfam" id="PF04371">
    <property type="entry name" value="PAD_porph"/>
    <property type="match status" value="1"/>
</dbReference>
<keyword evidence="1" id="KW-0378">Hydrolase</keyword>
<dbReference type="PANTHER" id="PTHR31377">
    <property type="entry name" value="AGMATINE DEIMINASE-RELATED"/>
    <property type="match status" value="1"/>
</dbReference>
<dbReference type="Proteomes" id="UP001227831">
    <property type="component" value="Unassembled WGS sequence"/>
</dbReference>
<keyword evidence="3" id="KW-1185">Reference proteome</keyword>
<gene>
    <name evidence="2" type="ORF">RA086_03765</name>
</gene>